<dbReference type="PANTHER" id="PTHR43394:SF1">
    <property type="entry name" value="ATP-BINDING CASSETTE SUB-FAMILY B MEMBER 10, MITOCHONDRIAL"/>
    <property type="match status" value="1"/>
</dbReference>
<keyword evidence="7 8" id="KW-0472">Membrane</keyword>
<dbReference type="FunFam" id="3.40.50.300:FF:000287">
    <property type="entry name" value="Multidrug ABC transporter ATP-binding protein"/>
    <property type="match status" value="1"/>
</dbReference>
<dbReference type="GO" id="GO:0015421">
    <property type="term" value="F:ABC-type oligopeptide transporter activity"/>
    <property type="evidence" value="ECO:0007669"/>
    <property type="project" value="TreeGrafter"/>
</dbReference>
<evidence type="ECO:0000313" key="12">
    <source>
        <dbReference type="Proteomes" id="UP000070422"/>
    </source>
</evidence>
<keyword evidence="4" id="KW-0547">Nucleotide-binding</keyword>
<name>A0A133XZD7_9LACT</name>
<dbReference type="PATRIC" id="fig|87541.4.peg.903"/>
<dbReference type="PROSITE" id="PS50929">
    <property type="entry name" value="ABC_TM1F"/>
    <property type="match status" value="1"/>
</dbReference>
<organism evidence="11 12">
    <name type="scientific">Aerococcus christensenii</name>
    <dbReference type="NCBI Taxonomy" id="87541"/>
    <lineage>
        <taxon>Bacteria</taxon>
        <taxon>Bacillati</taxon>
        <taxon>Bacillota</taxon>
        <taxon>Bacilli</taxon>
        <taxon>Lactobacillales</taxon>
        <taxon>Aerococcaceae</taxon>
        <taxon>Aerococcus</taxon>
    </lineage>
</organism>
<evidence type="ECO:0000256" key="6">
    <source>
        <dbReference type="ARBA" id="ARBA00022989"/>
    </source>
</evidence>
<dbReference type="Gene3D" id="3.40.50.300">
    <property type="entry name" value="P-loop containing nucleotide triphosphate hydrolases"/>
    <property type="match status" value="1"/>
</dbReference>
<dbReference type="CDD" id="cd03254">
    <property type="entry name" value="ABCC_Glucan_exporter_like"/>
    <property type="match status" value="1"/>
</dbReference>
<dbReference type="CDD" id="cd18547">
    <property type="entry name" value="ABC_6TM_Tm288_like"/>
    <property type="match status" value="1"/>
</dbReference>
<dbReference type="PROSITE" id="PS50893">
    <property type="entry name" value="ABC_TRANSPORTER_2"/>
    <property type="match status" value="1"/>
</dbReference>
<dbReference type="SUPFAM" id="SSF52540">
    <property type="entry name" value="P-loop containing nucleoside triphosphate hydrolases"/>
    <property type="match status" value="1"/>
</dbReference>
<evidence type="ECO:0000259" key="9">
    <source>
        <dbReference type="PROSITE" id="PS50893"/>
    </source>
</evidence>
<dbReference type="GO" id="GO:0016887">
    <property type="term" value="F:ATP hydrolysis activity"/>
    <property type="evidence" value="ECO:0007669"/>
    <property type="project" value="InterPro"/>
</dbReference>
<keyword evidence="6 8" id="KW-1133">Transmembrane helix</keyword>
<dbReference type="Proteomes" id="UP000070422">
    <property type="component" value="Unassembled WGS sequence"/>
</dbReference>
<accession>A0A133XZD7</accession>
<dbReference type="Pfam" id="PF00664">
    <property type="entry name" value="ABC_membrane"/>
    <property type="match status" value="1"/>
</dbReference>
<evidence type="ECO:0000256" key="4">
    <source>
        <dbReference type="ARBA" id="ARBA00022741"/>
    </source>
</evidence>
<evidence type="ECO:0000256" key="1">
    <source>
        <dbReference type="ARBA" id="ARBA00004651"/>
    </source>
</evidence>
<comment type="subcellular location">
    <subcellularLocation>
        <location evidence="1">Cell membrane</location>
        <topology evidence="1">Multi-pass membrane protein</topology>
    </subcellularLocation>
</comment>
<feature type="transmembrane region" description="Helical" evidence="8">
    <location>
        <begin position="81"/>
        <end position="99"/>
    </location>
</feature>
<dbReference type="GO" id="GO:0005524">
    <property type="term" value="F:ATP binding"/>
    <property type="evidence" value="ECO:0007669"/>
    <property type="project" value="UniProtKB-KW"/>
</dbReference>
<dbReference type="InterPro" id="IPR011527">
    <property type="entry name" value="ABC1_TM_dom"/>
</dbReference>
<keyword evidence="3 8" id="KW-0812">Transmembrane</keyword>
<dbReference type="Gene3D" id="1.20.1560.10">
    <property type="entry name" value="ABC transporter type 1, transmembrane domain"/>
    <property type="match status" value="1"/>
</dbReference>
<dbReference type="OrthoDB" id="9770415at2"/>
<dbReference type="InterPro" id="IPR017871">
    <property type="entry name" value="ABC_transporter-like_CS"/>
</dbReference>
<dbReference type="AlphaFoldDB" id="A0A133XZD7"/>
<dbReference type="Pfam" id="PF00005">
    <property type="entry name" value="ABC_tran"/>
    <property type="match status" value="1"/>
</dbReference>
<dbReference type="PROSITE" id="PS00211">
    <property type="entry name" value="ABC_TRANSPORTER_1"/>
    <property type="match status" value="1"/>
</dbReference>
<feature type="domain" description="ABC transporter" evidence="9">
    <location>
        <begin position="358"/>
        <end position="594"/>
    </location>
</feature>
<evidence type="ECO:0000313" key="11">
    <source>
        <dbReference type="EMBL" id="KXB36329.1"/>
    </source>
</evidence>
<evidence type="ECO:0000256" key="7">
    <source>
        <dbReference type="ARBA" id="ARBA00023136"/>
    </source>
</evidence>
<evidence type="ECO:0000256" key="2">
    <source>
        <dbReference type="ARBA" id="ARBA00022448"/>
    </source>
</evidence>
<gene>
    <name evidence="11" type="ORF">HMPREF3187_00915</name>
</gene>
<feature type="transmembrane region" description="Helical" evidence="8">
    <location>
        <begin position="186"/>
        <end position="208"/>
    </location>
</feature>
<dbReference type="InterPro" id="IPR039421">
    <property type="entry name" value="Type_1_exporter"/>
</dbReference>
<proteinExistence type="predicted"/>
<dbReference type="SUPFAM" id="SSF90123">
    <property type="entry name" value="ABC transporter transmembrane region"/>
    <property type="match status" value="1"/>
</dbReference>
<evidence type="ECO:0000256" key="8">
    <source>
        <dbReference type="SAM" id="Phobius"/>
    </source>
</evidence>
<dbReference type="EMBL" id="LSCQ01000044">
    <property type="protein sequence ID" value="KXB36329.1"/>
    <property type="molecule type" value="Genomic_DNA"/>
</dbReference>
<dbReference type="SMART" id="SM00382">
    <property type="entry name" value="AAA"/>
    <property type="match status" value="1"/>
</dbReference>
<dbReference type="STRING" id="87541.AWM71_06485"/>
<keyword evidence="5 11" id="KW-0067">ATP-binding</keyword>
<protein>
    <submittedName>
        <fullName evidence="11">ABC transporter, ATP-binding protein</fullName>
    </submittedName>
</protein>
<feature type="transmembrane region" description="Helical" evidence="8">
    <location>
        <begin position="21"/>
        <end position="41"/>
    </location>
</feature>
<dbReference type="GO" id="GO:0005886">
    <property type="term" value="C:plasma membrane"/>
    <property type="evidence" value="ECO:0007669"/>
    <property type="project" value="UniProtKB-SubCell"/>
</dbReference>
<dbReference type="InterPro" id="IPR003593">
    <property type="entry name" value="AAA+_ATPase"/>
</dbReference>
<evidence type="ECO:0000256" key="5">
    <source>
        <dbReference type="ARBA" id="ARBA00022840"/>
    </source>
</evidence>
<dbReference type="InterPro" id="IPR027417">
    <property type="entry name" value="P-loop_NTPase"/>
</dbReference>
<dbReference type="InterPro" id="IPR036640">
    <property type="entry name" value="ABC1_TM_sf"/>
</dbReference>
<feature type="domain" description="ABC transmembrane type-1" evidence="10">
    <location>
        <begin position="29"/>
        <end position="325"/>
    </location>
</feature>
<dbReference type="InterPro" id="IPR003439">
    <property type="entry name" value="ABC_transporter-like_ATP-bd"/>
</dbReference>
<comment type="caution">
    <text evidence="11">The sequence shown here is derived from an EMBL/GenBank/DDBJ whole genome shotgun (WGS) entry which is preliminary data.</text>
</comment>
<dbReference type="PANTHER" id="PTHR43394">
    <property type="entry name" value="ATP-DEPENDENT PERMEASE MDL1, MITOCHONDRIAL"/>
    <property type="match status" value="1"/>
</dbReference>
<keyword evidence="2" id="KW-0813">Transport</keyword>
<evidence type="ECO:0000256" key="3">
    <source>
        <dbReference type="ARBA" id="ARBA00022692"/>
    </source>
</evidence>
<reference evidence="11 12" key="1">
    <citation type="submission" date="2016-01" db="EMBL/GenBank/DDBJ databases">
        <authorList>
            <person name="Oliw E.H."/>
        </authorList>
    </citation>
    <scope>NUCLEOTIDE SEQUENCE [LARGE SCALE GENOMIC DNA]</scope>
    <source>
        <strain evidence="11 12">KA00635</strain>
    </source>
</reference>
<dbReference type="RefSeq" id="WP_060936829.1">
    <property type="nucleotide sequence ID" value="NZ_JASOZP010000033.1"/>
</dbReference>
<evidence type="ECO:0000259" key="10">
    <source>
        <dbReference type="PROSITE" id="PS50929"/>
    </source>
</evidence>
<sequence>MLGRKTPRSTRKTFLRLIQFFGPYRWAFLAVIILAICSTLTETFSPAILGQATTLIADGLQHGTSQAGLDASAFDFDQIEGIILTCASLYLVSGIVRYFQDFILSRTVSKTIADLRQAMQIKLNRLPISRLDSLSNGEILSRAINDVENIARTLQQNISQAIISITQFICVTIMVLSLSYKIGGMMVLSVFIALFVVSRLTPITQRLFADRQRLQGRLNDLIEEDYNGQMEIKAFNQEDYHFDRFKEQTAAYNHSSQLAEFISGILFPSVNFIRNLNYVAIAFAGGAQVLQGKMPIGNVQALLQYNPQLYLPIASMANIFNQIQSTLASAERVFEFLDLEEMNFDAEITTPIRHADRIEFDHVYFGYHKNHPILKDFHLDVHSGQTVAIVGPTGAGKTTLINLLERFYEVNDGAIKIDGQDIRHLSREALRHPIGMVLQDAWLFNGSIYDNIAYGAQGREIHPEEVYAAAKTAHVDEFVHKLPDGYQTLINESASNLSQGQRQLITIARALVSQPDILILDEATSSIDTRTESLIQKATTKLLEGRTAFVIAHRLSTIQDADIILVLNQGQIIEKGNHQDLLAKKGFYYQLYHAQFDQAS</sequence>